<feature type="transmembrane region" description="Helical" evidence="1">
    <location>
        <begin position="7"/>
        <end position="27"/>
    </location>
</feature>
<keyword evidence="3" id="KW-1185">Reference proteome</keyword>
<gene>
    <name evidence="2" type="ORF">HCJ96_04400</name>
</gene>
<feature type="transmembrane region" description="Helical" evidence="1">
    <location>
        <begin position="39"/>
        <end position="57"/>
    </location>
</feature>
<protein>
    <submittedName>
        <fullName evidence="2">Uncharacterized protein</fullName>
    </submittedName>
</protein>
<evidence type="ECO:0000256" key="1">
    <source>
        <dbReference type="SAM" id="Phobius"/>
    </source>
</evidence>
<accession>A0ABX1QZK1</accession>
<dbReference type="EMBL" id="JAATNW010000002">
    <property type="protein sequence ID" value="NMH59259.1"/>
    <property type="molecule type" value="Genomic_DNA"/>
</dbReference>
<dbReference type="PROSITE" id="PS51257">
    <property type="entry name" value="PROKAR_LIPOPROTEIN"/>
    <property type="match status" value="1"/>
</dbReference>
<name>A0ABX1QZK1_9ALTE</name>
<proteinExistence type="predicted"/>
<organism evidence="2 3">
    <name type="scientific">Alteromonas ponticola</name>
    <dbReference type="NCBI Taxonomy" id="2720613"/>
    <lineage>
        <taxon>Bacteria</taxon>
        <taxon>Pseudomonadati</taxon>
        <taxon>Pseudomonadota</taxon>
        <taxon>Gammaproteobacteria</taxon>
        <taxon>Alteromonadales</taxon>
        <taxon>Alteromonadaceae</taxon>
        <taxon>Alteromonas/Salinimonas group</taxon>
        <taxon>Alteromonas</taxon>
    </lineage>
</organism>
<comment type="caution">
    <text evidence="2">The sequence shown here is derived from an EMBL/GenBank/DDBJ whole genome shotgun (WGS) entry which is preliminary data.</text>
</comment>
<keyword evidence="1" id="KW-0812">Transmembrane</keyword>
<dbReference type="RefSeq" id="WP_169209821.1">
    <property type="nucleotide sequence ID" value="NZ_JAATNW010000002.1"/>
</dbReference>
<sequence>MRINNALKHFLSSCLAMACIILLYGVVGKELKVMWEMETWLELMANFLLFAVLFSAFNKIQSTFFKS</sequence>
<keyword evidence="1" id="KW-1133">Transmembrane helix</keyword>
<keyword evidence="1" id="KW-0472">Membrane</keyword>
<dbReference type="Proteomes" id="UP000709336">
    <property type="component" value="Unassembled WGS sequence"/>
</dbReference>
<evidence type="ECO:0000313" key="3">
    <source>
        <dbReference type="Proteomes" id="UP000709336"/>
    </source>
</evidence>
<evidence type="ECO:0000313" key="2">
    <source>
        <dbReference type="EMBL" id="NMH59259.1"/>
    </source>
</evidence>
<reference evidence="2 3" key="1">
    <citation type="submission" date="2020-03" db="EMBL/GenBank/DDBJ databases">
        <title>Alteromonas ponticola sp. nov., isolated from seawater.</title>
        <authorList>
            <person name="Yoon J.-H."/>
            <person name="Kim Y.-O."/>
        </authorList>
    </citation>
    <scope>NUCLEOTIDE SEQUENCE [LARGE SCALE GENOMIC DNA]</scope>
    <source>
        <strain evidence="2 3">MYP5</strain>
    </source>
</reference>